<dbReference type="OrthoDB" id="388741at2759"/>
<keyword evidence="2" id="KW-0472">Membrane</keyword>
<keyword evidence="2" id="KW-0812">Transmembrane</keyword>
<protein>
    <recommendedName>
        <fullName evidence="5">Variable surface protein Vir18</fullName>
    </recommendedName>
</protein>
<organism evidence="3 4">
    <name type="scientific">Plasmodium vivax (strain Brazil I)</name>
    <dbReference type="NCBI Taxonomy" id="1033975"/>
    <lineage>
        <taxon>Eukaryota</taxon>
        <taxon>Sar</taxon>
        <taxon>Alveolata</taxon>
        <taxon>Apicomplexa</taxon>
        <taxon>Aconoidasida</taxon>
        <taxon>Haemosporida</taxon>
        <taxon>Plasmodiidae</taxon>
        <taxon>Plasmodium</taxon>
        <taxon>Plasmodium (Plasmodium)</taxon>
    </lineage>
</organism>
<keyword evidence="2" id="KW-1133">Transmembrane helix</keyword>
<evidence type="ECO:0000313" key="3">
    <source>
        <dbReference type="EMBL" id="KMZ88895.1"/>
    </source>
</evidence>
<feature type="transmembrane region" description="Helical" evidence="2">
    <location>
        <begin position="440"/>
        <end position="461"/>
    </location>
</feature>
<feature type="compositionally biased region" description="Polar residues" evidence="1">
    <location>
        <begin position="137"/>
        <end position="160"/>
    </location>
</feature>
<evidence type="ECO:0008006" key="5">
    <source>
        <dbReference type="Google" id="ProtNLM"/>
    </source>
</evidence>
<accession>A0A0J9T0J7</accession>
<feature type="compositionally biased region" description="Polar residues" evidence="1">
    <location>
        <begin position="194"/>
        <end position="214"/>
    </location>
</feature>
<reference evidence="3 4" key="1">
    <citation type="submission" date="2011-08" db="EMBL/GenBank/DDBJ databases">
        <title>The Genome Sequence of Plasmodium vivax Brazil I.</title>
        <authorList>
            <consortium name="The Broad Institute Genome Sequencing Platform"/>
            <consortium name="The Broad Institute Genome Sequencing Center for Infectious Disease"/>
            <person name="Neafsey D."/>
            <person name="Carlton J."/>
            <person name="Barnwell J."/>
            <person name="Collins W."/>
            <person name="Escalante A."/>
            <person name="Mullikin J."/>
            <person name="Saul A."/>
            <person name="Guigo R."/>
            <person name="Camara F."/>
            <person name="Young S.K."/>
            <person name="Zeng Q."/>
            <person name="Gargeya S."/>
            <person name="Fitzgerald M."/>
            <person name="Haas B."/>
            <person name="Abouelleil A."/>
            <person name="Alvarado L."/>
            <person name="Arachchi H.M."/>
            <person name="Berlin A."/>
            <person name="Brown A."/>
            <person name="Chapman S.B."/>
            <person name="Chen Z."/>
            <person name="Dunbar C."/>
            <person name="Freedman E."/>
            <person name="Gearin G."/>
            <person name="Gellesch M."/>
            <person name="Goldberg J."/>
            <person name="Griggs A."/>
            <person name="Gujja S."/>
            <person name="Heiman D."/>
            <person name="Howarth C."/>
            <person name="Larson L."/>
            <person name="Lui A."/>
            <person name="MacDonald P.J.P."/>
            <person name="Montmayeur A."/>
            <person name="Murphy C."/>
            <person name="Neiman D."/>
            <person name="Pearson M."/>
            <person name="Priest M."/>
            <person name="Roberts A."/>
            <person name="Saif S."/>
            <person name="Shea T."/>
            <person name="Shenoy N."/>
            <person name="Sisk P."/>
            <person name="Stolte C."/>
            <person name="Sykes S."/>
            <person name="Wortman J."/>
            <person name="Nusbaum C."/>
            <person name="Birren B."/>
        </authorList>
    </citation>
    <scope>NUCLEOTIDE SEQUENCE [LARGE SCALE GENOMIC DNA]</scope>
    <source>
        <strain evidence="3 4">Brazil I</strain>
    </source>
</reference>
<feature type="region of interest" description="Disordered" evidence="1">
    <location>
        <begin position="103"/>
        <end position="254"/>
    </location>
</feature>
<dbReference type="EMBL" id="KQ234743">
    <property type="protein sequence ID" value="KMZ88895.1"/>
    <property type="molecule type" value="Genomic_DNA"/>
</dbReference>
<name>A0A0J9T0J7_PLAV1</name>
<evidence type="ECO:0000256" key="1">
    <source>
        <dbReference type="SAM" id="MobiDB-lite"/>
    </source>
</evidence>
<feature type="region of interest" description="Disordered" evidence="1">
    <location>
        <begin position="469"/>
        <end position="488"/>
    </location>
</feature>
<sequence length="504" mass="54721">MAYGWQHTGRVNDIYQKLYGPKCTSDYIKTKTDFEQKIDAIPYNTSIFFCKKCIALKSDIIQRSKGLHQCYNLSRLPPIEDTDIIKEFINKCPNLHKCQNPILPAPKKPVPVRQTNKDPCRGNGKCKQETVPIKAQKVNSSGLASQNPKSISTEVQTSLEGNIGHSNEKVNSLKDSQTTPSTSSVGTQDDKSKSIVNQPSDNPETIVTHTQPLTVQIPPASGELDYPKNDLSSHSSLTEDSYSSSSPQVKDIKKDTSAADLHGDQNAGCNQHQEQCARDQKAQVLIDDNKDTVAGNSVNGSILGKITIGQEHVDGQPHPRIEGTGAIITQPDSSASGDAVLVTRGGIGTVGDAGHNHGTSLNPNSDHSTVLGVNTADGKTSGSELAHSQTVVSDFSCNGNSCIKGQGDELTHVGGDKSDIFNQIFSTIQANKGNVIKTSIPMGIVLLLSLLFKYTPLWRILTKRNRKKQSHMNEKLQRVLQQPSIGSEERSIPFSYSAFEYSSE</sequence>
<proteinExistence type="predicted"/>
<evidence type="ECO:0000313" key="4">
    <source>
        <dbReference type="Proteomes" id="UP000053327"/>
    </source>
</evidence>
<evidence type="ECO:0000256" key="2">
    <source>
        <dbReference type="SAM" id="Phobius"/>
    </source>
</evidence>
<feature type="compositionally biased region" description="Low complexity" evidence="1">
    <location>
        <begin position="232"/>
        <end position="246"/>
    </location>
</feature>
<gene>
    <name evidence="3" type="ORF">PVBG_05824</name>
</gene>
<feature type="compositionally biased region" description="Polar residues" evidence="1">
    <location>
        <begin position="173"/>
        <end position="187"/>
    </location>
</feature>
<dbReference type="AlphaFoldDB" id="A0A0J9T0J7"/>
<dbReference type="Proteomes" id="UP000053327">
    <property type="component" value="Unassembled WGS sequence"/>
</dbReference>